<dbReference type="PANTHER" id="PTHR30046">
    <property type="entry name" value="FLAGELLAR M-RING PROTEIN"/>
    <property type="match status" value="1"/>
</dbReference>
<evidence type="ECO:0000256" key="3">
    <source>
        <dbReference type="ARBA" id="ARBA00007971"/>
    </source>
</evidence>
<keyword evidence="12" id="KW-0969">Cilium</keyword>
<organism evidence="12 13">
    <name type="scientific">Candidatus Avoscillospira avistercoris</name>
    <dbReference type="NCBI Taxonomy" id="2840707"/>
    <lineage>
        <taxon>Bacteria</taxon>
        <taxon>Bacillati</taxon>
        <taxon>Bacillota</taxon>
        <taxon>Clostridia</taxon>
        <taxon>Eubacteriales</taxon>
        <taxon>Oscillospiraceae</taxon>
        <taxon>Oscillospiraceae incertae sedis</taxon>
        <taxon>Candidatus Avoscillospira</taxon>
    </lineage>
</organism>
<dbReference type="AlphaFoldDB" id="A0A9D1F8Y3"/>
<reference evidence="12" key="1">
    <citation type="submission" date="2020-10" db="EMBL/GenBank/DDBJ databases">
        <authorList>
            <person name="Gilroy R."/>
        </authorList>
    </citation>
    <scope>NUCLEOTIDE SEQUENCE</scope>
    <source>
        <strain evidence="12">ChiBcec16-1751</strain>
    </source>
</reference>
<comment type="similarity">
    <text evidence="3">Belongs to the FliF family.</text>
</comment>
<keyword evidence="5 9" id="KW-0812">Transmembrane</keyword>
<evidence type="ECO:0000259" key="10">
    <source>
        <dbReference type="Pfam" id="PF01514"/>
    </source>
</evidence>
<keyword evidence="7 9" id="KW-0472">Membrane</keyword>
<dbReference type="PRINTS" id="PR01009">
    <property type="entry name" value="FLGMRINGFLIF"/>
</dbReference>
<evidence type="ECO:0000259" key="11">
    <source>
        <dbReference type="Pfam" id="PF08345"/>
    </source>
</evidence>
<accession>A0A9D1F8Y3</accession>
<keyword evidence="8" id="KW-0975">Bacterial flagellum</keyword>
<evidence type="ECO:0000313" key="12">
    <source>
        <dbReference type="EMBL" id="HIS64662.1"/>
    </source>
</evidence>
<evidence type="ECO:0000256" key="6">
    <source>
        <dbReference type="ARBA" id="ARBA00022989"/>
    </source>
</evidence>
<feature type="domain" description="Flagellar M-ring C-terminal" evidence="11">
    <location>
        <begin position="259"/>
        <end position="411"/>
    </location>
</feature>
<reference evidence="12" key="2">
    <citation type="journal article" date="2021" name="PeerJ">
        <title>Extensive microbial diversity within the chicken gut microbiome revealed by metagenomics and culture.</title>
        <authorList>
            <person name="Gilroy R."/>
            <person name="Ravi A."/>
            <person name="Getino M."/>
            <person name="Pursley I."/>
            <person name="Horton D.L."/>
            <person name="Alikhan N.F."/>
            <person name="Baker D."/>
            <person name="Gharbi K."/>
            <person name="Hall N."/>
            <person name="Watson M."/>
            <person name="Adriaenssens E.M."/>
            <person name="Foster-Nyarko E."/>
            <person name="Jarju S."/>
            <person name="Secka A."/>
            <person name="Antonio M."/>
            <person name="Oren A."/>
            <person name="Chaudhuri R.R."/>
            <person name="La Ragione R."/>
            <person name="Hildebrand F."/>
            <person name="Pallen M.J."/>
        </authorList>
    </citation>
    <scope>NUCLEOTIDE SEQUENCE</scope>
    <source>
        <strain evidence="12">ChiBcec16-1751</strain>
    </source>
</reference>
<dbReference type="InterPro" id="IPR006182">
    <property type="entry name" value="FliF_N_dom"/>
</dbReference>
<evidence type="ECO:0000256" key="8">
    <source>
        <dbReference type="ARBA" id="ARBA00023143"/>
    </source>
</evidence>
<comment type="subcellular location">
    <subcellularLocation>
        <location evidence="1">Bacterial flagellum basal body</location>
    </subcellularLocation>
    <subcellularLocation>
        <location evidence="2">Cell membrane</location>
        <topology evidence="2">Multi-pass membrane protein</topology>
    </subcellularLocation>
</comment>
<evidence type="ECO:0000256" key="5">
    <source>
        <dbReference type="ARBA" id="ARBA00022692"/>
    </source>
</evidence>
<dbReference type="InterPro" id="IPR000067">
    <property type="entry name" value="FlgMring_FliF"/>
</dbReference>
<gene>
    <name evidence="12" type="primary">fliF</name>
    <name evidence="12" type="ORF">IAA83_04735</name>
</gene>
<dbReference type="InterPro" id="IPR013556">
    <property type="entry name" value="Flag_M-ring_C"/>
</dbReference>
<evidence type="ECO:0000256" key="4">
    <source>
        <dbReference type="ARBA" id="ARBA00022475"/>
    </source>
</evidence>
<keyword evidence="4" id="KW-1003">Cell membrane</keyword>
<keyword evidence="6 9" id="KW-1133">Transmembrane helix</keyword>
<dbReference type="Pfam" id="PF01514">
    <property type="entry name" value="YscJ_FliF"/>
    <property type="match status" value="1"/>
</dbReference>
<evidence type="ECO:0000256" key="7">
    <source>
        <dbReference type="ARBA" id="ARBA00023136"/>
    </source>
</evidence>
<sequence>MQEKVKGFLNKGKQLWTGAKKRTKILAAAVLVVAAGAIVAVVVASQNQPYATLFTELSQTDMTAITSYLTENGVSDFRIVEDDTIMVPADQEVQLKAQLVSQGYVNSGYAYNYSTYLDNVSALTTESERQQLALYELNDSTSAVIRSMEGVKDATVRFTPGEDNTYVLDSGNVVEASAYVKVTMKDGVPLSETMANGIRNLVSSAIQGLKVENVTIVDSYGNTYAPDDGLGDLEDSAALKLRLEEQVNNTLEKKIMSVLEPVYGAENVSVSVNSIVDVDKVYTDSTNYSTEDWAADGSTNGEGIIGQKIYDNRLEADENGTAGGTVGTDTNADIPTYPENEGEMEPGNGVVSSTGQTNYLVDEENKQVQRVGGTIADVMVSVTINEAVSGGVDVDDLYPHVARAAGITTADQMEKVHILIAPFNTGDNTPVDTDEDTTTDDGLLVDSWILYAALGGLVLFVLILVLVLLLIRRHRRKKAAALAAELEQSGEILQEAAPTPEGADIMEMQTEKSMELRKDVRKFAEENPEIAAQMVRNWLKEGESME</sequence>
<evidence type="ECO:0000256" key="2">
    <source>
        <dbReference type="ARBA" id="ARBA00004651"/>
    </source>
</evidence>
<evidence type="ECO:0000256" key="1">
    <source>
        <dbReference type="ARBA" id="ARBA00004117"/>
    </source>
</evidence>
<dbReference type="Pfam" id="PF08345">
    <property type="entry name" value="YscJ_FliF_C"/>
    <property type="match status" value="1"/>
</dbReference>
<feature type="domain" description="Flagellar M-ring N-terminal" evidence="10">
    <location>
        <begin position="46"/>
        <end position="223"/>
    </location>
</feature>
<dbReference type="InterPro" id="IPR043427">
    <property type="entry name" value="YscJ/FliF"/>
</dbReference>
<dbReference type="Gene3D" id="3.30.300.30">
    <property type="match status" value="1"/>
</dbReference>
<evidence type="ECO:0000256" key="9">
    <source>
        <dbReference type="SAM" id="Phobius"/>
    </source>
</evidence>
<protein>
    <submittedName>
        <fullName evidence="12">Flagellar M-ring protein FliF</fullName>
    </submittedName>
</protein>
<name>A0A9D1F8Y3_9FIRM</name>
<feature type="transmembrane region" description="Helical" evidence="9">
    <location>
        <begin position="448"/>
        <end position="471"/>
    </location>
</feature>
<keyword evidence="12" id="KW-0966">Cell projection</keyword>
<dbReference type="InterPro" id="IPR045851">
    <property type="entry name" value="AMP-bd_C_sf"/>
</dbReference>
<proteinExistence type="inferred from homology"/>
<dbReference type="GO" id="GO:0071973">
    <property type="term" value="P:bacterial-type flagellum-dependent cell motility"/>
    <property type="evidence" value="ECO:0007669"/>
    <property type="project" value="InterPro"/>
</dbReference>
<dbReference type="Proteomes" id="UP000886741">
    <property type="component" value="Unassembled WGS sequence"/>
</dbReference>
<dbReference type="GO" id="GO:0009431">
    <property type="term" value="C:bacterial-type flagellum basal body, MS ring"/>
    <property type="evidence" value="ECO:0007669"/>
    <property type="project" value="InterPro"/>
</dbReference>
<dbReference type="PANTHER" id="PTHR30046:SF0">
    <property type="entry name" value="FLAGELLAR M-RING PROTEIN"/>
    <property type="match status" value="1"/>
</dbReference>
<comment type="caution">
    <text evidence="12">The sequence shown here is derived from an EMBL/GenBank/DDBJ whole genome shotgun (WGS) entry which is preliminary data.</text>
</comment>
<dbReference type="NCBIfam" id="TIGR00206">
    <property type="entry name" value="fliF"/>
    <property type="match status" value="1"/>
</dbReference>
<dbReference type="EMBL" id="DVJJ01000075">
    <property type="protein sequence ID" value="HIS64662.1"/>
    <property type="molecule type" value="Genomic_DNA"/>
</dbReference>
<dbReference type="GO" id="GO:0005886">
    <property type="term" value="C:plasma membrane"/>
    <property type="evidence" value="ECO:0007669"/>
    <property type="project" value="UniProtKB-SubCell"/>
</dbReference>
<evidence type="ECO:0000313" key="13">
    <source>
        <dbReference type="Proteomes" id="UP000886741"/>
    </source>
</evidence>
<dbReference type="GO" id="GO:0003774">
    <property type="term" value="F:cytoskeletal motor activity"/>
    <property type="evidence" value="ECO:0007669"/>
    <property type="project" value="InterPro"/>
</dbReference>
<keyword evidence="12" id="KW-0282">Flagellum</keyword>